<dbReference type="Pfam" id="PF00486">
    <property type="entry name" value="Trans_reg_C"/>
    <property type="match status" value="1"/>
</dbReference>
<dbReference type="STRING" id="562729.RNAN_2439"/>
<dbReference type="AlphaFoldDB" id="I1DZF8"/>
<dbReference type="InterPro" id="IPR036388">
    <property type="entry name" value="WH-like_DNA-bd_sf"/>
</dbReference>
<dbReference type="SUPFAM" id="SSF46894">
    <property type="entry name" value="C-terminal effector domain of the bipartite response regulators"/>
    <property type="match status" value="1"/>
</dbReference>
<keyword evidence="3" id="KW-1133">Transmembrane helix</keyword>
<evidence type="ECO:0000256" key="1">
    <source>
        <dbReference type="ARBA" id="ARBA00023125"/>
    </source>
</evidence>
<dbReference type="EMBL" id="BAFK01000013">
    <property type="protein sequence ID" value="GAB59436.1"/>
    <property type="molecule type" value="Genomic_DNA"/>
</dbReference>
<accession>I1DZF8</accession>
<name>I1DZF8_9GAMM</name>
<dbReference type="CDD" id="cd00383">
    <property type="entry name" value="trans_reg_C"/>
    <property type="match status" value="1"/>
</dbReference>
<dbReference type="PROSITE" id="PS51755">
    <property type="entry name" value="OMPR_PHOB"/>
    <property type="match status" value="1"/>
</dbReference>
<feature type="domain" description="OmpR/PhoB-type" evidence="4">
    <location>
        <begin position="1"/>
        <end position="97"/>
    </location>
</feature>
<dbReference type="InterPro" id="IPR016032">
    <property type="entry name" value="Sig_transdc_resp-reg_C-effctor"/>
</dbReference>
<evidence type="ECO:0000256" key="2">
    <source>
        <dbReference type="PROSITE-ProRule" id="PRU01091"/>
    </source>
</evidence>
<evidence type="ECO:0000313" key="6">
    <source>
        <dbReference type="Proteomes" id="UP000004374"/>
    </source>
</evidence>
<dbReference type="GO" id="GO:0003677">
    <property type="term" value="F:DNA binding"/>
    <property type="evidence" value="ECO:0007669"/>
    <property type="project" value="UniProtKB-UniRule"/>
</dbReference>
<dbReference type="GO" id="GO:0006355">
    <property type="term" value="P:regulation of DNA-templated transcription"/>
    <property type="evidence" value="ECO:0007669"/>
    <property type="project" value="InterPro"/>
</dbReference>
<dbReference type="Proteomes" id="UP000004374">
    <property type="component" value="Unassembled WGS sequence"/>
</dbReference>
<dbReference type="Gene3D" id="1.10.10.10">
    <property type="entry name" value="Winged helix-like DNA-binding domain superfamily/Winged helix DNA-binding domain"/>
    <property type="match status" value="1"/>
</dbReference>
<proteinExistence type="predicted"/>
<keyword evidence="6" id="KW-1185">Reference proteome</keyword>
<evidence type="ECO:0000256" key="3">
    <source>
        <dbReference type="SAM" id="Phobius"/>
    </source>
</evidence>
<keyword evidence="1 2" id="KW-0238">DNA-binding</keyword>
<gene>
    <name evidence="5" type="ORF">RNAN_2439</name>
</gene>
<sequence length="305" mass="33407">MHAVDALIFDEREFSVSKEQQTLSLNPLSFKLLHTLAQQPEQLVSVSELTAAVWPKQHVSPETLKQRVFVLRKALQQSSITGLTIQAVRGEGYRLLIAPSGPVTDTGVAADTAATAPDRRDKGRQQLLLFAAAVSMAIVLLTTAMLLWPHKPEVISSNRIALWSNIPPEQMPDSALSVYQAWHHQLNQAAAAGDIQLILSRQRPEMALPLQARKDRIALISYVDIVAVNNSTMLRLSIIEPTTATVLRSDSIDPASAEALALSLASHLQGIKQLTASGKLYLSKEQREQPLHPIWPALRALANPT</sequence>
<dbReference type="RefSeq" id="WP_008222027.1">
    <property type="nucleotide sequence ID" value="NZ_BAFK01000013.1"/>
</dbReference>
<protein>
    <recommendedName>
        <fullName evidence="4">OmpR/PhoB-type domain-containing protein</fullName>
    </recommendedName>
</protein>
<evidence type="ECO:0000313" key="5">
    <source>
        <dbReference type="EMBL" id="GAB59436.1"/>
    </source>
</evidence>
<evidence type="ECO:0000259" key="4">
    <source>
        <dbReference type="PROSITE" id="PS51755"/>
    </source>
</evidence>
<dbReference type="SMART" id="SM00862">
    <property type="entry name" value="Trans_reg_C"/>
    <property type="match status" value="1"/>
</dbReference>
<keyword evidence="3" id="KW-0472">Membrane</keyword>
<feature type="transmembrane region" description="Helical" evidence="3">
    <location>
        <begin position="127"/>
        <end position="148"/>
    </location>
</feature>
<reference evidence="5 6" key="1">
    <citation type="journal article" date="2012" name="J. Bacteriol.">
        <title>Genome Sequence of the Protease-Producing Bacterium Rheinheimera nanhaiensis E407-8T, Isolated from Deep-Sea Sediment of the South China Sea.</title>
        <authorList>
            <person name="Zhang X.-Y."/>
            <person name="Zhang Y.-J."/>
            <person name="Qin Q.-L."/>
            <person name="Xie B.-B."/>
            <person name="Chen X.-L."/>
            <person name="Zhou B.-C."/>
            <person name="Zhang Y.-Z."/>
        </authorList>
    </citation>
    <scope>NUCLEOTIDE SEQUENCE [LARGE SCALE GENOMIC DNA]</scope>
    <source>
        <strain evidence="5 6">E407-8</strain>
    </source>
</reference>
<dbReference type="GO" id="GO:0000160">
    <property type="term" value="P:phosphorelay signal transduction system"/>
    <property type="evidence" value="ECO:0007669"/>
    <property type="project" value="InterPro"/>
</dbReference>
<organism evidence="5 6">
    <name type="scientific">Rheinheimera nanhaiensis E407-8</name>
    <dbReference type="NCBI Taxonomy" id="562729"/>
    <lineage>
        <taxon>Bacteria</taxon>
        <taxon>Pseudomonadati</taxon>
        <taxon>Pseudomonadota</taxon>
        <taxon>Gammaproteobacteria</taxon>
        <taxon>Chromatiales</taxon>
        <taxon>Chromatiaceae</taxon>
        <taxon>Rheinheimera</taxon>
    </lineage>
</organism>
<dbReference type="InterPro" id="IPR001867">
    <property type="entry name" value="OmpR/PhoB-type_DNA-bd"/>
</dbReference>
<dbReference type="OrthoDB" id="6307429at2"/>
<keyword evidence="3" id="KW-0812">Transmembrane</keyword>
<feature type="DNA-binding region" description="OmpR/PhoB-type" evidence="2">
    <location>
        <begin position="1"/>
        <end position="97"/>
    </location>
</feature>
<comment type="caution">
    <text evidence="5">The sequence shown here is derived from an EMBL/GenBank/DDBJ whole genome shotgun (WGS) entry which is preliminary data.</text>
</comment>